<keyword evidence="2 7" id="KW-0699">rRNA-binding</keyword>
<dbReference type="RefSeq" id="WP_244626307.1">
    <property type="nucleotide sequence ID" value="NZ_CP042905.2"/>
</dbReference>
<dbReference type="EMBL" id="CP042905">
    <property type="protein sequence ID" value="QEE15352.1"/>
    <property type="molecule type" value="Genomic_DNA"/>
</dbReference>
<dbReference type="GO" id="GO:0022627">
    <property type="term" value="C:cytosolic small ribosomal subunit"/>
    <property type="evidence" value="ECO:0007669"/>
    <property type="project" value="TreeGrafter"/>
</dbReference>
<name>A0A5B9D8E6_9ARCH</name>
<dbReference type="GO" id="GO:0002181">
    <property type="term" value="P:cytoplasmic translation"/>
    <property type="evidence" value="ECO:0007669"/>
    <property type="project" value="TreeGrafter"/>
</dbReference>
<evidence type="ECO:0000256" key="2">
    <source>
        <dbReference type="ARBA" id="ARBA00022730"/>
    </source>
</evidence>
<proteinExistence type="inferred from homology"/>
<feature type="binding site" evidence="7">
    <location>
        <position position="38"/>
    </location>
    <ligand>
        <name>Zn(2+)</name>
        <dbReference type="ChEBI" id="CHEBI:29105"/>
    </ligand>
</feature>
<dbReference type="InterPro" id="IPR018271">
    <property type="entry name" value="Ribosomal_uS14_CS"/>
</dbReference>
<dbReference type="GO" id="GO:0019843">
    <property type="term" value="F:rRNA binding"/>
    <property type="evidence" value="ECO:0007669"/>
    <property type="project" value="UniProtKB-UniRule"/>
</dbReference>
<reference evidence="8 9" key="1">
    <citation type="journal article" date="2020" name="Nature">
        <title>Isolation of an archaeon at the prokaryote-eukaryote interface.</title>
        <authorList>
            <person name="Imachi H."/>
            <person name="Nobu M.K."/>
            <person name="Nakahara N."/>
            <person name="Morono Y."/>
            <person name="Ogawara M."/>
            <person name="Takaki Y."/>
            <person name="Takano Y."/>
            <person name="Uematsu K."/>
            <person name="Ikuta T."/>
            <person name="Ito M."/>
            <person name="Matsui Y."/>
            <person name="Miyazaki M."/>
            <person name="Murata K."/>
            <person name="Saito Y."/>
            <person name="Sakai S."/>
            <person name="Song C."/>
            <person name="Tasumi E."/>
            <person name="Yamanaka Y."/>
            <person name="Yamaguchi T."/>
            <person name="Kamagata Y."/>
            <person name="Tamaki H."/>
            <person name="Takai K."/>
        </authorList>
    </citation>
    <scope>NUCLEOTIDE SEQUENCE [LARGE SCALE GENOMIC DNA]</scope>
    <source>
        <strain evidence="8 9">MK-D1</strain>
    </source>
</reference>
<dbReference type="InterPro" id="IPR023676">
    <property type="entry name" value="Ribosomal_uS14_arc"/>
</dbReference>
<comment type="similarity">
    <text evidence="7">Belongs to the universal ribosomal protein uS14 family. Zinc-binding uS14 subfamily.</text>
</comment>
<comment type="function">
    <text evidence="7">Binds 16S rRNA, required for the assembly of 30S particles.</text>
</comment>
<protein>
    <recommendedName>
        <fullName evidence="7">Small ribosomal subunit protein uS14</fullName>
    </recommendedName>
</protein>
<keyword evidence="3 7" id="KW-0862">Zinc</keyword>
<keyword evidence="9" id="KW-1185">Reference proteome</keyword>
<comment type="cofactor">
    <cofactor evidence="7">
        <name>Zn(2+)</name>
        <dbReference type="ChEBI" id="CHEBI:29105"/>
    </cofactor>
    <text evidence="7">Binds 1 zinc ion per subunit.</text>
</comment>
<dbReference type="PANTHER" id="PTHR12010:SF2">
    <property type="entry name" value="40S RIBOSOMAL PROTEIN S29"/>
    <property type="match status" value="1"/>
</dbReference>
<keyword evidence="4 7" id="KW-0694">RNA-binding</keyword>
<dbReference type="KEGG" id="psyt:DSAG12_01177"/>
<evidence type="ECO:0000256" key="7">
    <source>
        <dbReference type="HAMAP-Rule" id="MF_01364"/>
    </source>
</evidence>
<comment type="subunit">
    <text evidence="7">Part of the 30S ribosomal subunit.</text>
</comment>
<dbReference type="Gene3D" id="4.10.830.10">
    <property type="entry name" value="30s Ribosomal Protein S14, Chain N"/>
    <property type="match status" value="1"/>
</dbReference>
<dbReference type="InterPro" id="IPR001209">
    <property type="entry name" value="Ribosomal_uS14"/>
</dbReference>
<gene>
    <name evidence="7" type="primary">rps14</name>
    <name evidence="8" type="ORF">DSAG12_01177</name>
</gene>
<evidence type="ECO:0000313" key="8">
    <source>
        <dbReference type="EMBL" id="QEE15352.1"/>
    </source>
</evidence>
<feature type="binding site" evidence="7">
    <location>
        <position position="23"/>
    </location>
    <ligand>
        <name>Zn(2+)</name>
        <dbReference type="ChEBI" id="CHEBI:29105"/>
    </ligand>
</feature>
<evidence type="ECO:0000256" key="1">
    <source>
        <dbReference type="ARBA" id="ARBA00022723"/>
    </source>
</evidence>
<dbReference type="PROSITE" id="PS00527">
    <property type="entry name" value="RIBOSOMAL_S14"/>
    <property type="match status" value="1"/>
</dbReference>
<dbReference type="NCBIfam" id="NF004424">
    <property type="entry name" value="PRK05766.1"/>
    <property type="match status" value="1"/>
</dbReference>
<dbReference type="GO" id="GO:0008270">
    <property type="term" value="F:zinc ion binding"/>
    <property type="evidence" value="ECO:0007669"/>
    <property type="project" value="UniProtKB-UniRule"/>
</dbReference>
<dbReference type="GeneID" id="41329173"/>
<dbReference type="Pfam" id="PF00253">
    <property type="entry name" value="Ribosomal_S14"/>
    <property type="match status" value="1"/>
</dbReference>
<evidence type="ECO:0000256" key="3">
    <source>
        <dbReference type="ARBA" id="ARBA00022833"/>
    </source>
</evidence>
<accession>A0A5B9D8E6</accession>
<dbReference type="InterPro" id="IPR039744">
    <property type="entry name" value="RIbosomal_uS14_euk_arc"/>
</dbReference>
<evidence type="ECO:0000256" key="6">
    <source>
        <dbReference type="ARBA" id="ARBA00023274"/>
    </source>
</evidence>
<organism evidence="8 9">
    <name type="scientific">Promethearchaeum syntrophicum</name>
    <dbReference type="NCBI Taxonomy" id="2594042"/>
    <lineage>
        <taxon>Archaea</taxon>
        <taxon>Promethearchaeati</taxon>
        <taxon>Promethearchaeota</taxon>
        <taxon>Promethearchaeia</taxon>
        <taxon>Promethearchaeales</taxon>
        <taxon>Promethearchaeaceae</taxon>
        <taxon>Promethearchaeum</taxon>
    </lineage>
</organism>
<evidence type="ECO:0000256" key="4">
    <source>
        <dbReference type="ARBA" id="ARBA00022884"/>
    </source>
</evidence>
<dbReference type="FunFam" id="4.10.830.10:FF:000002">
    <property type="entry name" value="40S ribosomal protein S29"/>
    <property type="match status" value="1"/>
</dbReference>
<dbReference type="InterPro" id="IPR043140">
    <property type="entry name" value="Ribosomal_uS14_sf"/>
</dbReference>
<evidence type="ECO:0000313" key="9">
    <source>
        <dbReference type="Proteomes" id="UP000321408"/>
    </source>
</evidence>
<dbReference type="Proteomes" id="UP000321408">
    <property type="component" value="Chromosome"/>
</dbReference>
<dbReference type="GO" id="GO:0003735">
    <property type="term" value="F:structural constituent of ribosome"/>
    <property type="evidence" value="ECO:0007669"/>
    <property type="project" value="InterPro"/>
</dbReference>
<dbReference type="AlphaFoldDB" id="A0A5B9D8E6"/>
<reference evidence="8 9" key="2">
    <citation type="journal article" date="2024" name="Int. J. Syst. Evol. Microbiol.">
        <title>Promethearchaeum syntrophicum gen. nov., sp. nov., an anaerobic, obligately syntrophic archaeon, the first isolate of the lineage 'Asgard' archaea, and proposal of the new archaeal phylum Promethearchaeota phyl. nov. and kingdom Promethearchaeati regn. nov.</title>
        <authorList>
            <person name="Imachi H."/>
            <person name="Nobu M.K."/>
            <person name="Kato S."/>
            <person name="Takaki Y."/>
            <person name="Miyazaki M."/>
            <person name="Miyata M."/>
            <person name="Ogawara M."/>
            <person name="Saito Y."/>
            <person name="Sakai S."/>
            <person name="Tahara Y.O."/>
            <person name="Takano Y."/>
            <person name="Tasumi E."/>
            <person name="Uematsu K."/>
            <person name="Yoshimura T."/>
            <person name="Itoh T."/>
            <person name="Ohkuma M."/>
            <person name="Takai K."/>
        </authorList>
    </citation>
    <scope>NUCLEOTIDE SEQUENCE [LARGE SCALE GENOMIC DNA]</scope>
    <source>
        <strain evidence="8 9">MK-D1</strain>
    </source>
</reference>
<keyword evidence="5 7" id="KW-0689">Ribosomal protein</keyword>
<sequence length="54" mass="6308">MNEKRMNTSISLKGKGSRVCRRCGSHRGLIRQYGLNLCRRCFREVANDLGFKKY</sequence>
<dbReference type="PANTHER" id="PTHR12010">
    <property type="entry name" value="40S RIBOSOMAL PROTEIN S29"/>
    <property type="match status" value="1"/>
</dbReference>
<dbReference type="HAMAP" id="MF_01364_A">
    <property type="entry name" value="Ribosomal_uS14_2_A"/>
    <property type="match status" value="1"/>
</dbReference>
<keyword evidence="1 7" id="KW-0479">Metal-binding</keyword>
<keyword evidence="6 7" id="KW-0687">Ribonucleoprotein</keyword>
<evidence type="ECO:0000256" key="5">
    <source>
        <dbReference type="ARBA" id="ARBA00022980"/>
    </source>
</evidence>
<feature type="binding site" evidence="7">
    <location>
        <position position="20"/>
    </location>
    <ligand>
        <name>Zn(2+)</name>
        <dbReference type="ChEBI" id="CHEBI:29105"/>
    </ligand>
</feature>
<feature type="binding site" evidence="7">
    <location>
        <position position="41"/>
    </location>
    <ligand>
        <name>Zn(2+)</name>
        <dbReference type="ChEBI" id="CHEBI:29105"/>
    </ligand>
</feature>